<organism evidence="2 3">
    <name type="scientific">Rhododendron simsii</name>
    <name type="common">Sims's rhododendron</name>
    <dbReference type="NCBI Taxonomy" id="118357"/>
    <lineage>
        <taxon>Eukaryota</taxon>
        <taxon>Viridiplantae</taxon>
        <taxon>Streptophyta</taxon>
        <taxon>Embryophyta</taxon>
        <taxon>Tracheophyta</taxon>
        <taxon>Spermatophyta</taxon>
        <taxon>Magnoliopsida</taxon>
        <taxon>eudicotyledons</taxon>
        <taxon>Gunneridae</taxon>
        <taxon>Pentapetalae</taxon>
        <taxon>asterids</taxon>
        <taxon>Ericales</taxon>
        <taxon>Ericaceae</taxon>
        <taxon>Ericoideae</taxon>
        <taxon>Rhodoreae</taxon>
        <taxon>Rhododendron</taxon>
    </lineage>
</organism>
<name>A0A834GHU3_RHOSS</name>
<comment type="caution">
    <text evidence="2">The sequence shown here is derived from an EMBL/GenBank/DDBJ whole genome shotgun (WGS) entry which is preliminary data.</text>
</comment>
<dbReference type="Proteomes" id="UP000626092">
    <property type="component" value="Unassembled WGS sequence"/>
</dbReference>
<protein>
    <submittedName>
        <fullName evidence="2">Uncharacterized protein</fullName>
    </submittedName>
</protein>
<proteinExistence type="predicted"/>
<dbReference type="AlphaFoldDB" id="A0A834GHU3"/>
<keyword evidence="3" id="KW-1185">Reference proteome</keyword>
<sequence>MCHGHPIITTLVSSGIAASSDFQDIEVEADVPRGARGATSAKFLPELPRRTSRPAQDKAKEEAPANVVLVECKG</sequence>
<dbReference type="EMBL" id="WJXA01000008">
    <property type="protein sequence ID" value="KAF7135439.1"/>
    <property type="molecule type" value="Genomic_DNA"/>
</dbReference>
<feature type="region of interest" description="Disordered" evidence="1">
    <location>
        <begin position="36"/>
        <end position="63"/>
    </location>
</feature>
<reference evidence="2" key="1">
    <citation type="submission" date="2019-11" db="EMBL/GenBank/DDBJ databases">
        <authorList>
            <person name="Liu Y."/>
            <person name="Hou J."/>
            <person name="Li T.-Q."/>
            <person name="Guan C.-H."/>
            <person name="Wu X."/>
            <person name="Wu H.-Z."/>
            <person name="Ling F."/>
            <person name="Zhang R."/>
            <person name="Shi X.-G."/>
            <person name="Ren J.-P."/>
            <person name="Chen E.-F."/>
            <person name="Sun J.-M."/>
        </authorList>
    </citation>
    <scope>NUCLEOTIDE SEQUENCE</scope>
    <source>
        <strain evidence="2">Adult_tree_wgs_1</strain>
        <tissue evidence="2">Leaves</tissue>
    </source>
</reference>
<accession>A0A834GHU3</accession>
<gene>
    <name evidence="2" type="ORF">RHSIM_Rhsim08G0063400</name>
</gene>
<evidence type="ECO:0000313" key="3">
    <source>
        <dbReference type="Proteomes" id="UP000626092"/>
    </source>
</evidence>
<evidence type="ECO:0000313" key="2">
    <source>
        <dbReference type="EMBL" id="KAF7135439.1"/>
    </source>
</evidence>
<evidence type="ECO:0000256" key="1">
    <source>
        <dbReference type="SAM" id="MobiDB-lite"/>
    </source>
</evidence>